<protein>
    <submittedName>
        <fullName evidence="8">Cytochrome c domain-containing protein</fullName>
    </submittedName>
</protein>
<dbReference type="EMBL" id="AP019774">
    <property type="protein sequence ID" value="BCD70061.1"/>
    <property type="molecule type" value="Genomic_DNA"/>
</dbReference>
<evidence type="ECO:0000256" key="2">
    <source>
        <dbReference type="ARBA" id="ARBA00022723"/>
    </source>
</evidence>
<feature type="signal peptide" evidence="5">
    <location>
        <begin position="1"/>
        <end position="17"/>
    </location>
</feature>
<feature type="domain" description="Cytochrome c" evidence="6">
    <location>
        <begin position="26"/>
        <end position="114"/>
    </location>
</feature>
<keyword evidence="1 4" id="KW-0349">Heme</keyword>
<dbReference type="Proteomes" id="UP000509742">
    <property type="component" value="Chromosome"/>
</dbReference>
<dbReference type="GO" id="GO:0009055">
    <property type="term" value="F:electron transfer activity"/>
    <property type="evidence" value="ECO:0007669"/>
    <property type="project" value="InterPro"/>
</dbReference>
<evidence type="ECO:0000256" key="1">
    <source>
        <dbReference type="ARBA" id="ARBA00022617"/>
    </source>
</evidence>
<evidence type="ECO:0000256" key="5">
    <source>
        <dbReference type="SAM" id="SignalP"/>
    </source>
</evidence>
<dbReference type="AlphaFoldDB" id="A0A6J4CXI3"/>
<dbReference type="Proteomes" id="UP000317935">
    <property type="component" value="Chromosome"/>
</dbReference>
<evidence type="ECO:0000313" key="9">
    <source>
        <dbReference type="Proteomes" id="UP000317935"/>
    </source>
</evidence>
<dbReference type="Pfam" id="PF00034">
    <property type="entry name" value="Cytochrom_C"/>
    <property type="match status" value="1"/>
</dbReference>
<evidence type="ECO:0000313" key="10">
    <source>
        <dbReference type="Proteomes" id="UP000509742"/>
    </source>
</evidence>
<keyword evidence="10" id="KW-1185">Reference proteome</keyword>
<dbReference type="RefSeq" id="WP_006564329.1">
    <property type="nucleotide sequence ID" value="NZ_AP019774.1"/>
</dbReference>
<gene>
    <name evidence="7" type="ORF">NHP190020_07740</name>
    <name evidence="8" type="ORF">SNTW_07060</name>
</gene>
<dbReference type="InterPro" id="IPR009056">
    <property type="entry name" value="Cyt_c-like_dom"/>
</dbReference>
<dbReference type="GO" id="GO:0020037">
    <property type="term" value="F:heme binding"/>
    <property type="evidence" value="ECO:0007669"/>
    <property type="project" value="InterPro"/>
</dbReference>
<evidence type="ECO:0000256" key="4">
    <source>
        <dbReference type="PROSITE-ProRule" id="PRU00433"/>
    </source>
</evidence>
<keyword evidence="2 4" id="KW-0479">Metal-binding</keyword>
<proteinExistence type="predicted"/>
<dbReference type="InterPro" id="IPR036909">
    <property type="entry name" value="Cyt_c-like_dom_sf"/>
</dbReference>
<accession>A0A6J4CXI3</accession>
<name>A0A6J4CXI3_9HELI</name>
<keyword evidence="5" id="KW-0732">Signal</keyword>
<evidence type="ECO:0000256" key="3">
    <source>
        <dbReference type="ARBA" id="ARBA00023004"/>
    </source>
</evidence>
<dbReference type="GeneID" id="56929391"/>
<reference evidence="8 9" key="1">
    <citation type="submission" date="2019-06" db="EMBL/GenBank/DDBJ databases">
        <title>Complete genome sequence of Helicobacter suis SNTW101c.</title>
        <authorList>
            <person name="Rimbara E."/>
            <person name="Suzuki M."/>
            <person name="Matsui H."/>
            <person name="Nakamura M."/>
            <person name="Mori S."/>
            <person name="Shibayama K."/>
        </authorList>
    </citation>
    <scope>NUCLEOTIDE SEQUENCE [LARGE SCALE GENOMIC DNA]</scope>
    <source>
        <strain evidence="8 9">SNTW101c</strain>
    </source>
</reference>
<organism evidence="8 9">
    <name type="scientific">Helicobacter suis</name>
    <dbReference type="NCBI Taxonomy" id="104628"/>
    <lineage>
        <taxon>Bacteria</taxon>
        <taxon>Pseudomonadati</taxon>
        <taxon>Campylobacterota</taxon>
        <taxon>Epsilonproteobacteria</taxon>
        <taxon>Campylobacterales</taxon>
        <taxon>Helicobacteraceae</taxon>
        <taxon>Helicobacter</taxon>
    </lineage>
</organism>
<feature type="chain" id="PRO_5044644204" evidence="5">
    <location>
        <begin position="18"/>
        <end position="118"/>
    </location>
</feature>
<evidence type="ECO:0000259" key="6">
    <source>
        <dbReference type="PROSITE" id="PS51007"/>
    </source>
</evidence>
<dbReference type="GO" id="GO:0046872">
    <property type="term" value="F:metal ion binding"/>
    <property type="evidence" value="ECO:0007669"/>
    <property type="project" value="UniProtKB-KW"/>
</dbReference>
<dbReference type="PROSITE" id="PS51007">
    <property type="entry name" value="CYTC"/>
    <property type="match status" value="1"/>
</dbReference>
<dbReference type="Gene3D" id="1.10.760.10">
    <property type="entry name" value="Cytochrome c-like domain"/>
    <property type="match status" value="1"/>
</dbReference>
<dbReference type="SUPFAM" id="SSF46626">
    <property type="entry name" value="Cytochrome c"/>
    <property type="match status" value="1"/>
</dbReference>
<sequence length="118" mass="13867">MHYLLSFLLSFFMFAKASTQDDSFITLLEYGKELYHNPRNISCAKCHGELGEEKIITRYTTANNQERIFKAPPIYNLDFERFSKALFSGKSIMPRYNLTPDEIRAIYYYITSTHSKKD</sequence>
<keyword evidence="3 4" id="KW-0408">Iron</keyword>
<dbReference type="OrthoDB" id="5328547at2"/>
<dbReference type="EMBL" id="AP023036">
    <property type="protein sequence ID" value="BCD45735.1"/>
    <property type="molecule type" value="Genomic_DNA"/>
</dbReference>
<evidence type="ECO:0000313" key="8">
    <source>
        <dbReference type="EMBL" id="BCD70061.1"/>
    </source>
</evidence>
<reference evidence="7 10" key="2">
    <citation type="submission" date="2020-04" db="EMBL/GenBank/DDBJ databases">
        <title>Genomic analysis of gastric non-Helicobacter pylori Helicobacters isolated in Japan.</title>
        <authorList>
            <person name="Suzuki M."/>
            <person name="Rimbara E."/>
        </authorList>
    </citation>
    <scope>NUCLEOTIDE SEQUENCE [LARGE SCALE GENOMIC DNA]</scope>
    <source>
        <strain evidence="7 10">NHP19-0020</strain>
    </source>
</reference>
<evidence type="ECO:0000313" key="7">
    <source>
        <dbReference type="EMBL" id="BCD45735.1"/>
    </source>
</evidence>